<dbReference type="InterPro" id="IPR019616">
    <property type="entry name" value="Ycf54"/>
</dbReference>
<dbReference type="Gene3D" id="3.30.70.1860">
    <property type="entry name" value="Uncharacterised protein family Ycf54"/>
    <property type="match status" value="1"/>
</dbReference>
<geneLocation type="chloroplast" evidence="2"/>
<dbReference type="AlphaFoldDB" id="A0A7T1TUW5"/>
<proteinExistence type="inferred from homology"/>
<protein>
    <submittedName>
        <fullName evidence="2">Ycf54</fullName>
    </submittedName>
</protein>
<dbReference type="InterPro" id="IPR038409">
    <property type="entry name" value="Ycf54-like_sf"/>
</dbReference>
<name>A0A7T1TUW5_9PHAE</name>
<dbReference type="PANTHER" id="PTHR35319">
    <property type="match status" value="1"/>
</dbReference>
<gene>
    <name evidence="2" type="primary">ycf54</name>
</gene>
<reference evidence="2" key="1">
    <citation type="journal article" date="2019" name="Mitochondrial DNA Part B Resour">
        <title>Next-generation sequencing yields the complete organellar genomes of kelp Lessonia flavicans (Lessoniaceae, Phaeophyceae) from the Sub-Antarctic ecoregion of Magallanes, Chile.</title>
        <authorList>
            <person name="Bustamante D.E."/>
            <person name="Mansilla A."/>
            <person name="Calderon M.S."/>
            <person name="Rosenfeld S."/>
            <person name="Rodriguez J.P."/>
            <person name="Mendez F."/>
            <person name="Bahamonde F."/>
            <person name="Gerard K."/>
            <person name="Lopez Z."/>
            <person name="Ceroni C."/>
            <person name="Aros V."/>
            <person name="Perez C."/>
        </authorList>
    </citation>
    <scope>NUCLEOTIDE SEQUENCE</scope>
</reference>
<accession>A0A7T1TUW5</accession>
<comment type="similarity">
    <text evidence="1">Belongs to the ycf54 family.</text>
</comment>
<dbReference type="EMBL" id="MN561187">
    <property type="protein sequence ID" value="QPP20398.1"/>
    <property type="molecule type" value="Genomic_DNA"/>
</dbReference>
<dbReference type="RefSeq" id="YP_010127871.1">
    <property type="nucleotide sequence ID" value="NC_056288.1"/>
</dbReference>
<organism evidence="2">
    <name type="scientific">Lessonia flavicans</name>
    <dbReference type="NCBI Taxonomy" id="169771"/>
    <lineage>
        <taxon>Eukaryota</taxon>
        <taxon>Sar</taxon>
        <taxon>Stramenopiles</taxon>
        <taxon>Ochrophyta</taxon>
        <taxon>PX clade</taxon>
        <taxon>Phaeophyceae</taxon>
        <taxon>Laminariales</taxon>
        <taxon>Lessoniaceae</taxon>
        <taxon>Lessonia</taxon>
    </lineage>
</organism>
<keyword evidence="2" id="KW-0934">Plastid</keyword>
<dbReference type="GeneID" id="65334507"/>
<dbReference type="PANTHER" id="PTHR35319:SF2">
    <property type="entry name" value="YCF54"/>
    <property type="match status" value="1"/>
</dbReference>
<sequence length="126" mass="14484">MNIPKSLTTYYFIVASNEFLLVTEPVEEILRERVQHYRRVKKNIDFWLVQSPKFLESVQLIDLQTKLTQARIANQCSAIVSVDKTFITWLKLRLNNVAIGSFSAPTGDIKSPLASNFKVDEIPKQK</sequence>
<evidence type="ECO:0000313" key="2">
    <source>
        <dbReference type="EMBL" id="QPP20398.1"/>
    </source>
</evidence>
<evidence type="ECO:0000256" key="1">
    <source>
        <dbReference type="ARBA" id="ARBA00043978"/>
    </source>
</evidence>
<keyword evidence="2" id="KW-0150">Chloroplast</keyword>
<dbReference type="Pfam" id="PF10674">
    <property type="entry name" value="Ycf54"/>
    <property type="match status" value="1"/>
</dbReference>